<feature type="compositionally biased region" description="Basic and acidic residues" evidence="1">
    <location>
        <begin position="143"/>
        <end position="158"/>
    </location>
</feature>
<dbReference type="KEGG" id="rop:ROP_13970"/>
<dbReference type="HOGENOM" id="CLU_1348054_0_0_11"/>
<evidence type="ECO:0000313" key="3">
    <source>
        <dbReference type="Proteomes" id="UP000002212"/>
    </source>
</evidence>
<reference evidence="2 3" key="1">
    <citation type="submission" date="2009-03" db="EMBL/GenBank/DDBJ databases">
        <title>Comparison of the complete genome sequences of Rhodococcus erythropolis PR4 and Rhodococcus opacus B4.</title>
        <authorList>
            <person name="Takarada H."/>
            <person name="Sekine M."/>
            <person name="Hosoyama A."/>
            <person name="Yamada R."/>
            <person name="Fujisawa T."/>
            <person name="Omata S."/>
            <person name="Shimizu A."/>
            <person name="Tsukatani N."/>
            <person name="Tanikawa S."/>
            <person name="Fujita N."/>
            <person name="Harayama S."/>
        </authorList>
    </citation>
    <scope>NUCLEOTIDE SEQUENCE [LARGE SCALE GENOMIC DNA]</scope>
    <source>
        <strain evidence="2 3">B4</strain>
    </source>
</reference>
<protein>
    <submittedName>
        <fullName evidence="2">Uncharacterized protein</fullName>
    </submittedName>
</protein>
<organism evidence="2 3">
    <name type="scientific">Rhodococcus opacus (strain B4)</name>
    <dbReference type="NCBI Taxonomy" id="632772"/>
    <lineage>
        <taxon>Bacteria</taxon>
        <taxon>Bacillati</taxon>
        <taxon>Actinomycetota</taxon>
        <taxon>Actinomycetes</taxon>
        <taxon>Mycobacteriales</taxon>
        <taxon>Nocardiaceae</taxon>
        <taxon>Rhodococcus</taxon>
    </lineage>
</organism>
<gene>
    <name evidence="2" type="ordered locus">ROP_13970</name>
</gene>
<name>C1AXE0_RHOOB</name>
<accession>C1AXE0</accession>
<feature type="region of interest" description="Disordered" evidence="1">
    <location>
        <begin position="107"/>
        <end position="203"/>
    </location>
</feature>
<dbReference type="AlphaFoldDB" id="C1AXE0"/>
<evidence type="ECO:0000313" key="2">
    <source>
        <dbReference type="EMBL" id="BAH49644.1"/>
    </source>
</evidence>
<sequence length="203" mass="20499">MRVAATVTSHAAGRVRGAAATASPATGLTCSSHEVAAATDVGVARTAAARGDDLPIRQLARPGAHIGRAASAARSLTACSAAVVSGRSRSVAAVAADLDVQRVTRGNRQLSGGDGCGAARQGSVAVATPSARRRHRQTGDPLGNRERLRAAGERERAGHLGSGALDAAGRQHRRRGNRDAGGEQPRGTDYGEATHSGRVPPAA</sequence>
<dbReference type="EMBL" id="AP011115">
    <property type="protein sequence ID" value="BAH49644.1"/>
    <property type="molecule type" value="Genomic_DNA"/>
</dbReference>
<dbReference type="STRING" id="632772.ROP_13970"/>
<evidence type="ECO:0000256" key="1">
    <source>
        <dbReference type="SAM" id="MobiDB-lite"/>
    </source>
</evidence>
<proteinExistence type="predicted"/>
<dbReference type="Proteomes" id="UP000002212">
    <property type="component" value="Chromosome"/>
</dbReference>